<feature type="region of interest" description="Disordered" evidence="1">
    <location>
        <begin position="264"/>
        <end position="286"/>
    </location>
</feature>
<proteinExistence type="predicted"/>
<protein>
    <submittedName>
        <fullName evidence="2">Uncharacterized protein</fullName>
    </submittedName>
</protein>
<dbReference type="EMBL" id="VOQR01000001">
    <property type="protein sequence ID" value="TXC72129.1"/>
    <property type="molecule type" value="Genomic_DNA"/>
</dbReference>
<comment type="caution">
    <text evidence="2">The sequence shown here is derived from an EMBL/GenBank/DDBJ whole genome shotgun (WGS) entry which is preliminary data.</text>
</comment>
<accession>A0A5C6UHH1</accession>
<reference evidence="2 3" key="1">
    <citation type="journal article" date="2013" name="Antonie Van Leeuwenhoek">
        <title>Sphingomonas ginsenosidivorax sp. nov., with the ability to transform ginsenosides.</title>
        <authorList>
            <person name="Jin X.F."/>
            <person name="Kim J.K."/>
            <person name="Liu Q.M."/>
            <person name="Kang M.S."/>
            <person name="He D."/>
            <person name="Jin F.X."/>
            <person name="Kim S.C."/>
            <person name="Im W.T."/>
        </authorList>
    </citation>
    <scope>NUCLEOTIDE SEQUENCE [LARGE SCALE GENOMIC DNA]</scope>
    <source>
        <strain evidence="2 3">KHI67</strain>
    </source>
</reference>
<evidence type="ECO:0000256" key="1">
    <source>
        <dbReference type="SAM" id="MobiDB-lite"/>
    </source>
</evidence>
<name>A0A5C6UHH1_9SPHN</name>
<organism evidence="2 3">
    <name type="scientific">Sphingomonas ginsenosidivorax</name>
    <dbReference type="NCBI Taxonomy" id="862135"/>
    <lineage>
        <taxon>Bacteria</taxon>
        <taxon>Pseudomonadati</taxon>
        <taxon>Pseudomonadota</taxon>
        <taxon>Alphaproteobacteria</taxon>
        <taxon>Sphingomonadales</taxon>
        <taxon>Sphingomonadaceae</taxon>
        <taxon>Sphingomonas</taxon>
    </lineage>
</organism>
<dbReference type="Proteomes" id="UP000321250">
    <property type="component" value="Unassembled WGS sequence"/>
</dbReference>
<gene>
    <name evidence="2" type="ORF">FSB78_15130</name>
</gene>
<keyword evidence="3" id="KW-1185">Reference proteome</keyword>
<dbReference type="AlphaFoldDB" id="A0A5C6UHH1"/>
<evidence type="ECO:0000313" key="3">
    <source>
        <dbReference type="Proteomes" id="UP000321250"/>
    </source>
</evidence>
<evidence type="ECO:0000313" key="2">
    <source>
        <dbReference type="EMBL" id="TXC72129.1"/>
    </source>
</evidence>
<sequence length="286" mass="32220">MSDYPYSPELPWGSWMRTSASSLGNVTIVDEHGRHFPSVREAFWTGRLRMSRVNPRVMNEQLELMLASFASRHRGIVAIDEAAHSLFAGDHLYQRFWAYWMDAEGLLDGGFRGDPLDGKLASEGIAVLRMLAATRPIKLNAVPVGRAAVEFFGEPDSPDECDRARFEAAEASARMLRFAVVRERAFGRDAISILHRDPSDIIPIARTIWHMAWPDATLRDLAYRWMANRVDRWTSWGEMVIHDGAEALTQHLLVCLFVDRTDQQTSPPAQGTEDLLALPDSATRAK</sequence>